<feature type="coiled-coil region" evidence="5">
    <location>
        <begin position="178"/>
        <end position="247"/>
    </location>
</feature>
<dbReference type="EMBL" id="CAJOBJ010145212">
    <property type="protein sequence ID" value="CAF4780712.1"/>
    <property type="molecule type" value="Genomic_DNA"/>
</dbReference>
<evidence type="ECO:0000313" key="6">
    <source>
        <dbReference type="EMBL" id="CAF4780712.1"/>
    </source>
</evidence>
<feature type="non-terminal residue" evidence="6">
    <location>
        <position position="1"/>
    </location>
</feature>
<organism evidence="6 7">
    <name type="scientific">Rotaria magnacalcarata</name>
    <dbReference type="NCBI Taxonomy" id="392030"/>
    <lineage>
        <taxon>Eukaryota</taxon>
        <taxon>Metazoa</taxon>
        <taxon>Spiralia</taxon>
        <taxon>Gnathifera</taxon>
        <taxon>Rotifera</taxon>
        <taxon>Eurotatoria</taxon>
        <taxon>Bdelloidea</taxon>
        <taxon>Philodinida</taxon>
        <taxon>Philodinidae</taxon>
        <taxon>Rotaria</taxon>
    </lineage>
</organism>
<dbReference type="AlphaFoldDB" id="A0A8S3AZ35"/>
<keyword evidence="3" id="KW-0808">Transferase</keyword>
<dbReference type="PANTHER" id="PTHR46538">
    <property type="entry name" value="PROTEIN KINASE DOMAIN-CONTAINING PROTEIN"/>
    <property type="match status" value="1"/>
</dbReference>
<gene>
    <name evidence="6" type="ORF">GIL414_LOCUS46327</name>
</gene>
<evidence type="ECO:0000256" key="4">
    <source>
        <dbReference type="ARBA" id="ARBA00022777"/>
    </source>
</evidence>
<evidence type="ECO:0000313" key="7">
    <source>
        <dbReference type="Proteomes" id="UP000681720"/>
    </source>
</evidence>
<evidence type="ECO:0000256" key="2">
    <source>
        <dbReference type="ARBA" id="ARBA00022553"/>
    </source>
</evidence>
<keyword evidence="4" id="KW-0418">Kinase</keyword>
<protein>
    <submittedName>
        <fullName evidence="6">Uncharacterized protein</fullName>
    </submittedName>
</protein>
<keyword evidence="2" id="KW-0597">Phosphoprotein</keyword>
<proteinExistence type="predicted"/>
<reference evidence="6" key="1">
    <citation type="submission" date="2021-02" db="EMBL/GenBank/DDBJ databases">
        <authorList>
            <person name="Nowell W R."/>
        </authorList>
    </citation>
    <scope>NUCLEOTIDE SEQUENCE</scope>
</reference>
<feature type="non-terminal residue" evidence="6">
    <location>
        <position position="287"/>
    </location>
</feature>
<feature type="coiled-coil region" evidence="5">
    <location>
        <begin position="116"/>
        <end position="148"/>
    </location>
</feature>
<evidence type="ECO:0000256" key="1">
    <source>
        <dbReference type="ARBA" id="ARBA00022527"/>
    </source>
</evidence>
<evidence type="ECO:0000256" key="5">
    <source>
        <dbReference type="SAM" id="Coils"/>
    </source>
</evidence>
<dbReference type="InterPro" id="IPR022165">
    <property type="entry name" value="PKK"/>
</dbReference>
<dbReference type="InterPro" id="IPR051585">
    <property type="entry name" value="STE20_Ser/Thr_Kinases"/>
</dbReference>
<sequence>LYHLEEKRRQQLLNRHEFEIDEQRQEFRRKRDELVKKFDFELQTMEQKQKIEIERESVLLTNEYNKKMKIIKIDQEKELKIFREQIREQYKQIKREFESPYNNISNAMLANNNNGTQSMKDRKEQLKRYLLEKENESYTREKQFIENQQLTVDSQLKTIENYHKQRIQILERQFLVEKQNLLKTKEQALWEIDEHELRSRYDLLRKQTKSFYSLFRTMLAQQSEKELQQLDEQIRFERDTLESRLNEDRREWPRTWKKMQKTRNKQFRQQLIINKTPLDEEKNLLKK</sequence>
<dbReference type="PANTHER" id="PTHR46538:SF3">
    <property type="entry name" value="PROTEIN KINASE DOMAIN-CONTAINING PROTEIN"/>
    <property type="match status" value="1"/>
</dbReference>
<dbReference type="Proteomes" id="UP000681720">
    <property type="component" value="Unassembled WGS sequence"/>
</dbReference>
<comment type="caution">
    <text evidence="6">The sequence shown here is derived from an EMBL/GenBank/DDBJ whole genome shotgun (WGS) entry which is preliminary data.</text>
</comment>
<accession>A0A8S3AZ35</accession>
<dbReference type="GO" id="GO:0004674">
    <property type="term" value="F:protein serine/threonine kinase activity"/>
    <property type="evidence" value="ECO:0007669"/>
    <property type="project" value="UniProtKB-KW"/>
</dbReference>
<name>A0A8S3AZ35_9BILA</name>
<keyword evidence="5" id="KW-0175">Coiled coil</keyword>
<evidence type="ECO:0000256" key="3">
    <source>
        <dbReference type="ARBA" id="ARBA00022679"/>
    </source>
</evidence>
<dbReference type="Pfam" id="PF12474">
    <property type="entry name" value="PKK"/>
    <property type="match status" value="2"/>
</dbReference>
<keyword evidence="1" id="KW-0723">Serine/threonine-protein kinase</keyword>